<proteinExistence type="inferred from homology"/>
<dbReference type="RefSeq" id="XP_069197328.1">
    <property type="nucleotide sequence ID" value="XM_069346116.1"/>
</dbReference>
<comment type="cofactor">
    <cofactor evidence="1">
        <name>pyridoxal 5'-phosphate</name>
        <dbReference type="ChEBI" id="CHEBI:597326"/>
    </cofactor>
</comment>
<gene>
    <name evidence="5" type="ORF">AAFC00_006202</name>
</gene>
<name>A0ABR3P4E8_9PEZI</name>
<feature type="domain" description="Aromatic amino acid beta-eliminating lyase/threonine aldolase" evidence="4">
    <location>
        <begin position="77"/>
        <end position="363"/>
    </location>
</feature>
<evidence type="ECO:0000313" key="5">
    <source>
        <dbReference type="EMBL" id="KAL1297646.1"/>
    </source>
</evidence>
<comment type="caution">
    <text evidence="5">The sequence shown here is derived from an EMBL/GenBank/DDBJ whole genome shotgun (WGS) entry which is preliminary data.</text>
</comment>
<dbReference type="InterPro" id="IPR015424">
    <property type="entry name" value="PyrdxlP-dep_Trfase"/>
</dbReference>
<dbReference type="CDD" id="cd06502">
    <property type="entry name" value="TA_like"/>
    <property type="match status" value="1"/>
</dbReference>
<evidence type="ECO:0000256" key="1">
    <source>
        <dbReference type="ARBA" id="ARBA00001933"/>
    </source>
</evidence>
<sequence length="430" mass="46455">MSLYHTGTSFARCSLSRHVIISCRRSSQHLPRRFYTPPNQRMAAAITQEGVEKTAKELGNGDVKVNQWSSPGPAAFDLRSDVVTRPTTRMLEAIAATTLQDDVYVEDPTTNSLESFMVELTGREAALFVLSGTMGNQVALRTQLLAPPHSVLTDHRSHIIQWEAGGVASLTGAMIMGVVPANGTYLTLEDIKKRAVLSNDVHACPTKVISLENTLDGTILPLEECQKISAWAKENGVLLHLDGARLWEAVASGAGSLKEYSACFDSMSLCFSKGLGAPIGSVIVGTEAFCERARWIRKSIGGGLRQAGVVTAAARIAVEDNFLGGKLKATHDTARKISQMWQDMGGKTTNPVETNMVWLDLQAAGITREDFIAEGQKVGLRLSGGRLVVHYQIGDDAVSKLEKLMRVILKGEKSSGMVEHSPADLAIKVE</sequence>
<dbReference type="Gene3D" id="3.90.1150.10">
    <property type="entry name" value="Aspartate Aminotransferase, domain 1"/>
    <property type="match status" value="1"/>
</dbReference>
<dbReference type="EMBL" id="JBFMKM010000014">
    <property type="protein sequence ID" value="KAL1297646.1"/>
    <property type="molecule type" value="Genomic_DNA"/>
</dbReference>
<dbReference type="Pfam" id="PF01212">
    <property type="entry name" value="Beta_elim_lyase"/>
    <property type="match status" value="1"/>
</dbReference>
<dbReference type="InterPro" id="IPR015422">
    <property type="entry name" value="PyrdxlP-dep_Trfase_small"/>
</dbReference>
<evidence type="ECO:0000313" key="6">
    <source>
        <dbReference type="Proteomes" id="UP001562354"/>
    </source>
</evidence>
<dbReference type="SUPFAM" id="SSF53383">
    <property type="entry name" value="PLP-dependent transferases"/>
    <property type="match status" value="1"/>
</dbReference>
<dbReference type="Proteomes" id="UP001562354">
    <property type="component" value="Unassembled WGS sequence"/>
</dbReference>
<comment type="similarity">
    <text evidence="2">Belongs to the threonine aldolase family.</text>
</comment>
<dbReference type="InterPro" id="IPR001597">
    <property type="entry name" value="ArAA_b-elim_lyase/Thr_aldolase"/>
</dbReference>
<reference evidence="5 6" key="1">
    <citation type="submission" date="2024-07" db="EMBL/GenBank/DDBJ databases">
        <title>Draft sequence of the Neodothiora populina.</title>
        <authorList>
            <person name="Drown D.D."/>
            <person name="Schuette U.S."/>
            <person name="Buechlein A.B."/>
            <person name="Rusch D.R."/>
            <person name="Winton L.W."/>
            <person name="Adams G.A."/>
        </authorList>
    </citation>
    <scope>NUCLEOTIDE SEQUENCE [LARGE SCALE GENOMIC DNA]</scope>
    <source>
        <strain evidence="5 6">CPC 39397</strain>
    </source>
</reference>
<dbReference type="Gene3D" id="3.40.640.10">
    <property type="entry name" value="Type I PLP-dependent aspartate aminotransferase-like (Major domain)"/>
    <property type="match status" value="1"/>
</dbReference>
<dbReference type="PANTHER" id="PTHR48097">
    <property type="entry name" value="L-THREONINE ALDOLASE-RELATED"/>
    <property type="match status" value="1"/>
</dbReference>
<keyword evidence="3" id="KW-0663">Pyridoxal phosphate</keyword>
<organism evidence="5 6">
    <name type="scientific">Neodothiora populina</name>
    <dbReference type="NCBI Taxonomy" id="2781224"/>
    <lineage>
        <taxon>Eukaryota</taxon>
        <taxon>Fungi</taxon>
        <taxon>Dikarya</taxon>
        <taxon>Ascomycota</taxon>
        <taxon>Pezizomycotina</taxon>
        <taxon>Dothideomycetes</taxon>
        <taxon>Dothideomycetidae</taxon>
        <taxon>Dothideales</taxon>
        <taxon>Dothioraceae</taxon>
        <taxon>Neodothiora</taxon>
    </lineage>
</organism>
<dbReference type="NCBIfam" id="NF041359">
    <property type="entry name" value="GntG_guanitoxin"/>
    <property type="match status" value="1"/>
</dbReference>
<accession>A0ABR3P4E8</accession>
<dbReference type="InterPro" id="IPR023603">
    <property type="entry name" value="Low_specificity_L-TA-like"/>
</dbReference>
<dbReference type="PANTHER" id="PTHR48097:SF9">
    <property type="entry name" value="L-THREONINE ALDOLASE"/>
    <property type="match status" value="1"/>
</dbReference>
<evidence type="ECO:0000256" key="2">
    <source>
        <dbReference type="ARBA" id="ARBA00006966"/>
    </source>
</evidence>
<evidence type="ECO:0000256" key="3">
    <source>
        <dbReference type="ARBA" id="ARBA00022898"/>
    </source>
</evidence>
<protein>
    <recommendedName>
        <fullName evidence="4">Aromatic amino acid beta-eliminating lyase/threonine aldolase domain-containing protein</fullName>
    </recommendedName>
</protein>
<dbReference type="GeneID" id="95979901"/>
<evidence type="ECO:0000259" key="4">
    <source>
        <dbReference type="Pfam" id="PF01212"/>
    </source>
</evidence>
<keyword evidence="6" id="KW-1185">Reference proteome</keyword>
<dbReference type="InterPro" id="IPR015421">
    <property type="entry name" value="PyrdxlP-dep_Trfase_major"/>
</dbReference>